<organism evidence="1 2">
    <name type="scientific">Spartinivicinus poritis</name>
    <dbReference type="NCBI Taxonomy" id="2994640"/>
    <lineage>
        <taxon>Bacteria</taxon>
        <taxon>Pseudomonadati</taxon>
        <taxon>Pseudomonadota</taxon>
        <taxon>Gammaproteobacteria</taxon>
        <taxon>Oceanospirillales</taxon>
        <taxon>Zooshikellaceae</taxon>
        <taxon>Spartinivicinus</taxon>
    </lineage>
</organism>
<keyword evidence="2" id="KW-1185">Reference proteome</keyword>
<dbReference type="InterPro" id="IPR008323">
    <property type="entry name" value="UCP033563"/>
</dbReference>
<reference evidence="1 2" key="1">
    <citation type="submission" date="2022-11" db="EMBL/GenBank/DDBJ databases">
        <title>Spartinivicinus poritis sp. nov., isolated from scleractinian coral Porites lutea.</title>
        <authorList>
            <person name="Zhang G."/>
            <person name="Cai L."/>
            <person name="Wei Q."/>
        </authorList>
    </citation>
    <scope>NUCLEOTIDE SEQUENCE [LARGE SCALE GENOMIC DNA]</scope>
    <source>
        <strain evidence="1 2">A2-2</strain>
    </source>
</reference>
<dbReference type="PANTHER" id="PTHR36454">
    <property type="entry name" value="LMO2823 PROTEIN"/>
    <property type="match status" value="1"/>
</dbReference>
<comment type="caution">
    <text evidence="1">The sequence shown here is derived from an EMBL/GenBank/DDBJ whole genome shotgun (WGS) entry which is preliminary data.</text>
</comment>
<evidence type="ECO:0000313" key="2">
    <source>
        <dbReference type="Proteomes" id="UP001528823"/>
    </source>
</evidence>
<accession>A0ABT5U6A1</accession>
<protein>
    <submittedName>
        <fullName evidence="1">DUF1015 family protein</fullName>
    </submittedName>
</protein>
<sequence>MSLIEQKMKVVDCNAFNSLLFQDCNEGLFIYRISGLFNGEIHEVTGVLSQYRNKGKSTIYPHEEIDHQRLVTLRQEIIQQQGMSTPCYLVTNSKFFPHYALSRLIQSKQPMVTFKDNALTHSVFYIHESIDCLEVMLAINRIEHFLIADGHHRFTAYQQINSGIDSIVPLPVFITHTSEAKVRSFDLVCRLNEHFDWQQLIDHCNQLGLQVCNEAQAGYLIQYQNNKLALAFNSLHDREGINQSSYNHNFILENLSSLNGIEAILSEAFALQNESYLSDISLSSHYLFIQTPSPSIDLIYQSALQGHLLPKKSTCFLFKPYEGIMSHLQQLFKMAS</sequence>
<dbReference type="Pfam" id="PF06245">
    <property type="entry name" value="DUF1015"/>
    <property type="match status" value="1"/>
</dbReference>
<dbReference type="Proteomes" id="UP001528823">
    <property type="component" value="Unassembled WGS sequence"/>
</dbReference>
<dbReference type="PANTHER" id="PTHR36454:SF1">
    <property type="entry name" value="DUF1015 DOMAIN-CONTAINING PROTEIN"/>
    <property type="match status" value="1"/>
</dbReference>
<proteinExistence type="predicted"/>
<dbReference type="RefSeq" id="WP_274687081.1">
    <property type="nucleotide sequence ID" value="NZ_JAPMOU010000002.1"/>
</dbReference>
<dbReference type="EMBL" id="JAPMOU010000002">
    <property type="protein sequence ID" value="MDE1460709.1"/>
    <property type="molecule type" value="Genomic_DNA"/>
</dbReference>
<name>A0ABT5U6A1_9GAMM</name>
<gene>
    <name evidence="1" type="ORF">ORQ98_01890</name>
</gene>
<evidence type="ECO:0000313" key="1">
    <source>
        <dbReference type="EMBL" id="MDE1460709.1"/>
    </source>
</evidence>